<gene>
    <name evidence="1" type="primary">galB_2</name>
    <name evidence="1" type="ORF">Pla144_42450</name>
</gene>
<protein>
    <submittedName>
        <fullName evidence="1">4-oxalmesaconate hydratase</fullName>
        <ecNumber evidence="1">4.2.1.83</ecNumber>
    </submittedName>
</protein>
<keyword evidence="2" id="KW-1185">Reference proteome</keyword>
<keyword evidence="1" id="KW-0456">Lyase</keyword>
<dbReference type="Pfam" id="PF02585">
    <property type="entry name" value="PIG-L"/>
    <property type="match status" value="1"/>
</dbReference>
<dbReference type="GO" id="GO:0047584">
    <property type="term" value="F:4-oxalmesaconate hydratase activity"/>
    <property type="evidence" value="ECO:0007669"/>
    <property type="project" value="UniProtKB-EC"/>
</dbReference>
<dbReference type="PANTHER" id="PTHR12993:SF11">
    <property type="entry name" value="N-ACETYLGLUCOSAMINYL-PHOSPHATIDYLINOSITOL DE-N-ACETYLASE"/>
    <property type="match status" value="1"/>
</dbReference>
<dbReference type="RefSeq" id="WP_146452525.1">
    <property type="nucleotide sequence ID" value="NZ_SJPS01000007.1"/>
</dbReference>
<name>A0A5C6CGU2_9BACT</name>
<dbReference type="AlphaFoldDB" id="A0A5C6CGU2"/>
<accession>A0A5C6CGU2</accession>
<evidence type="ECO:0000313" key="2">
    <source>
        <dbReference type="Proteomes" id="UP000318437"/>
    </source>
</evidence>
<dbReference type="GO" id="GO:0016811">
    <property type="term" value="F:hydrolase activity, acting on carbon-nitrogen (but not peptide) bonds, in linear amides"/>
    <property type="evidence" value="ECO:0007669"/>
    <property type="project" value="TreeGrafter"/>
</dbReference>
<reference evidence="1 2" key="1">
    <citation type="submission" date="2019-02" db="EMBL/GenBank/DDBJ databases">
        <title>Deep-cultivation of Planctomycetes and their phenomic and genomic characterization uncovers novel biology.</title>
        <authorList>
            <person name="Wiegand S."/>
            <person name="Jogler M."/>
            <person name="Boedeker C."/>
            <person name="Pinto D."/>
            <person name="Vollmers J."/>
            <person name="Rivas-Marin E."/>
            <person name="Kohn T."/>
            <person name="Peeters S.H."/>
            <person name="Heuer A."/>
            <person name="Rast P."/>
            <person name="Oberbeckmann S."/>
            <person name="Bunk B."/>
            <person name="Jeske O."/>
            <person name="Meyerdierks A."/>
            <person name="Storesund J.E."/>
            <person name="Kallscheuer N."/>
            <person name="Luecker S."/>
            <person name="Lage O.M."/>
            <person name="Pohl T."/>
            <person name="Merkel B.J."/>
            <person name="Hornburger P."/>
            <person name="Mueller R.-W."/>
            <person name="Bruemmer F."/>
            <person name="Labrenz M."/>
            <person name="Spormann A.M."/>
            <person name="Op Den Camp H."/>
            <person name="Overmann J."/>
            <person name="Amann R."/>
            <person name="Jetten M.S.M."/>
            <person name="Mascher T."/>
            <person name="Medema M.H."/>
            <person name="Devos D.P."/>
            <person name="Kaster A.-K."/>
            <person name="Ovreas L."/>
            <person name="Rohde M."/>
            <person name="Galperin M.Y."/>
            <person name="Jogler C."/>
        </authorList>
    </citation>
    <scope>NUCLEOTIDE SEQUENCE [LARGE SCALE GENOMIC DNA]</scope>
    <source>
        <strain evidence="1 2">Pla144</strain>
    </source>
</reference>
<dbReference type="EC" id="4.2.1.83" evidence="1"/>
<comment type="caution">
    <text evidence="1">The sequence shown here is derived from an EMBL/GenBank/DDBJ whole genome shotgun (WGS) entry which is preliminary data.</text>
</comment>
<dbReference type="InterPro" id="IPR003737">
    <property type="entry name" value="GlcNAc_PI_deacetylase-related"/>
</dbReference>
<sequence>MNQSPPIRNVALAFLAHPDDAEFLCAGTLLRLVEHDWEIHIATATAGDCGSITLPADQIAKVRRGEAATGARMLGATYHCLEESDVNVVFDKTANRKVIDLFRRIAPSLVFTHPRLDYMSDHEQVHQLARSAAFAYSIPNASPLPLLPGSTIPWLYYCDPIEGCDPYSGKVVRPTVHVNITQVMDRKSEILACHASQREWLRAHHGMDEYIESMKRHGAMRGHQVGIEYAESFLQHQGHPFPRSDILSELFGINYIQ</sequence>
<evidence type="ECO:0000313" key="1">
    <source>
        <dbReference type="EMBL" id="TWU22784.1"/>
    </source>
</evidence>
<dbReference type="Gene3D" id="3.40.50.10320">
    <property type="entry name" value="LmbE-like"/>
    <property type="match status" value="1"/>
</dbReference>
<organism evidence="1 2">
    <name type="scientific">Bythopirellula polymerisocia</name>
    <dbReference type="NCBI Taxonomy" id="2528003"/>
    <lineage>
        <taxon>Bacteria</taxon>
        <taxon>Pseudomonadati</taxon>
        <taxon>Planctomycetota</taxon>
        <taxon>Planctomycetia</taxon>
        <taxon>Pirellulales</taxon>
        <taxon>Lacipirellulaceae</taxon>
        <taxon>Bythopirellula</taxon>
    </lineage>
</organism>
<dbReference type="EMBL" id="SJPS01000007">
    <property type="protein sequence ID" value="TWU22784.1"/>
    <property type="molecule type" value="Genomic_DNA"/>
</dbReference>
<dbReference type="Proteomes" id="UP000318437">
    <property type="component" value="Unassembled WGS sequence"/>
</dbReference>
<dbReference type="SUPFAM" id="SSF102588">
    <property type="entry name" value="LmbE-like"/>
    <property type="match status" value="1"/>
</dbReference>
<dbReference type="PANTHER" id="PTHR12993">
    <property type="entry name" value="N-ACETYLGLUCOSAMINYL-PHOSPHATIDYLINOSITOL DE-N-ACETYLASE-RELATED"/>
    <property type="match status" value="1"/>
</dbReference>
<proteinExistence type="predicted"/>
<dbReference type="OrthoDB" id="9790023at2"/>
<dbReference type="InterPro" id="IPR024078">
    <property type="entry name" value="LmbE-like_dom_sf"/>
</dbReference>